<dbReference type="CDD" id="cd01949">
    <property type="entry name" value="GGDEF"/>
    <property type="match status" value="1"/>
</dbReference>
<dbReference type="InterPro" id="IPR029016">
    <property type="entry name" value="GAF-like_dom_sf"/>
</dbReference>
<dbReference type="Pfam" id="PF08447">
    <property type="entry name" value="PAS_3"/>
    <property type="match status" value="2"/>
</dbReference>
<dbReference type="OrthoDB" id="9813903at2"/>
<keyword evidence="4" id="KW-1185">Reference proteome</keyword>
<name>A0A2N4UJ68_9BURK</name>
<sequence>MADESNQVRTLLPFDSEAADERYDALTRIARRHMGVTTAAITLLDGNRHIQRSCSGPTFGTSLQRVALIAELADNEATLAVPDTLADNRYRHHPLVIQSPFIRFFAICAMRDTDGARLGTLCLIHDRPRQFDNDEFEALQDIGRLATLVVRQYHSPSTPTESAHRMALAIDGSGIGIWDRNVQTNEIHYSVGWKAILGYSDSEIGNRITDSYKRVHPDDLSYVQATIQAHFDLKTTSYEVEHRLRCKDGSYKWVSSRGKVVSRDMDGKPLRMIGTTTDITALRALSNTLQETVDLMTSLTDEVPGLVFQYRRFPDKKTFFSYASAGIKDIYEIDAAQVASSADILDTIIHPEDLAAYHSSLEESAARLEPWQFDYRVVLPKQGLRWRHGSAHPQRMIDGSTTLHGFITDVTDRKRAESELQIFASTDFLTQLPNRRHFMVELEAELARMRRYKGKSAAILMCDLDHFKSINDKWGHNVGDLALRHFANLLRAELRNTDVAGRLGGEEFAVMLRCTESDEAGCFAERVQLRLMETPLITADYTISLTVSIGISAANGDDHDASSPLSRSDTALYRAKTAGRNRIEHF</sequence>
<dbReference type="InterPro" id="IPR029787">
    <property type="entry name" value="Nucleotide_cyclase"/>
</dbReference>
<dbReference type="InterPro" id="IPR001610">
    <property type="entry name" value="PAC"/>
</dbReference>
<evidence type="ECO:0000313" key="4">
    <source>
        <dbReference type="Proteomes" id="UP000234328"/>
    </source>
</evidence>
<dbReference type="PROSITE" id="PS50887">
    <property type="entry name" value="GGDEF"/>
    <property type="match status" value="1"/>
</dbReference>
<dbReference type="InterPro" id="IPR052155">
    <property type="entry name" value="Biofilm_reg_signaling"/>
</dbReference>
<dbReference type="Pfam" id="PF00990">
    <property type="entry name" value="GGDEF"/>
    <property type="match status" value="1"/>
</dbReference>
<comment type="caution">
    <text evidence="3">The sequence shown here is derived from an EMBL/GenBank/DDBJ whole genome shotgun (WGS) entry which is preliminary data.</text>
</comment>
<dbReference type="PANTHER" id="PTHR44757:SF2">
    <property type="entry name" value="BIOFILM ARCHITECTURE MAINTENANCE PROTEIN MBAA"/>
    <property type="match status" value="1"/>
</dbReference>
<dbReference type="GO" id="GO:0003824">
    <property type="term" value="F:catalytic activity"/>
    <property type="evidence" value="ECO:0007669"/>
    <property type="project" value="UniProtKB-ARBA"/>
</dbReference>
<dbReference type="InterPro" id="IPR035965">
    <property type="entry name" value="PAS-like_dom_sf"/>
</dbReference>
<dbReference type="InterPro" id="IPR000160">
    <property type="entry name" value="GGDEF_dom"/>
</dbReference>
<dbReference type="SUPFAM" id="SSF55785">
    <property type="entry name" value="PYP-like sensor domain (PAS domain)"/>
    <property type="match status" value="2"/>
</dbReference>
<dbReference type="Proteomes" id="UP000234328">
    <property type="component" value="Unassembled WGS sequence"/>
</dbReference>
<dbReference type="SMART" id="SM00086">
    <property type="entry name" value="PAC"/>
    <property type="match status" value="2"/>
</dbReference>
<dbReference type="NCBIfam" id="TIGR00254">
    <property type="entry name" value="GGDEF"/>
    <property type="match status" value="1"/>
</dbReference>
<dbReference type="CDD" id="cd00130">
    <property type="entry name" value="PAS"/>
    <property type="match status" value="1"/>
</dbReference>
<feature type="domain" description="PAC" evidence="1">
    <location>
        <begin position="238"/>
        <end position="291"/>
    </location>
</feature>
<dbReference type="InterPro" id="IPR003018">
    <property type="entry name" value="GAF"/>
</dbReference>
<feature type="domain" description="PAC" evidence="1">
    <location>
        <begin position="371"/>
        <end position="422"/>
    </location>
</feature>
<dbReference type="InterPro" id="IPR013655">
    <property type="entry name" value="PAS_fold_3"/>
</dbReference>
<feature type="domain" description="GGDEF" evidence="2">
    <location>
        <begin position="455"/>
        <end position="586"/>
    </location>
</feature>
<dbReference type="Gene3D" id="3.30.450.20">
    <property type="entry name" value="PAS domain"/>
    <property type="match status" value="2"/>
</dbReference>
<dbReference type="EMBL" id="PDNV01000003">
    <property type="protein sequence ID" value="PLC55061.1"/>
    <property type="molecule type" value="Genomic_DNA"/>
</dbReference>
<organism evidence="3 4">
    <name type="scientific">Pollutimonas nitritireducens</name>
    <dbReference type="NCBI Taxonomy" id="2045209"/>
    <lineage>
        <taxon>Bacteria</taxon>
        <taxon>Pseudomonadati</taxon>
        <taxon>Pseudomonadota</taxon>
        <taxon>Betaproteobacteria</taxon>
        <taxon>Burkholderiales</taxon>
        <taxon>Alcaligenaceae</taxon>
        <taxon>Pollutimonas</taxon>
    </lineage>
</organism>
<dbReference type="SUPFAM" id="SSF55073">
    <property type="entry name" value="Nucleotide cyclase"/>
    <property type="match status" value="1"/>
</dbReference>
<dbReference type="InterPro" id="IPR000700">
    <property type="entry name" value="PAS-assoc_C"/>
</dbReference>
<dbReference type="Pfam" id="PF01590">
    <property type="entry name" value="GAF"/>
    <property type="match status" value="1"/>
</dbReference>
<dbReference type="InterPro" id="IPR043128">
    <property type="entry name" value="Rev_trsase/Diguanyl_cyclase"/>
</dbReference>
<evidence type="ECO:0000259" key="2">
    <source>
        <dbReference type="PROSITE" id="PS50887"/>
    </source>
</evidence>
<dbReference type="PROSITE" id="PS50113">
    <property type="entry name" value="PAC"/>
    <property type="match status" value="2"/>
</dbReference>
<protein>
    <submittedName>
        <fullName evidence="3">Sensor domain-containing diguanylate cyclase</fullName>
    </submittedName>
</protein>
<dbReference type="Gene3D" id="3.30.450.40">
    <property type="match status" value="1"/>
</dbReference>
<dbReference type="SUPFAM" id="SSF55781">
    <property type="entry name" value="GAF domain-like"/>
    <property type="match status" value="1"/>
</dbReference>
<dbReference type="NCBIfam" id="TIGR00229">
    <property type="entry name" value="sensory_box"/>
    <property type="match status" value="1"/>
</dbReference>
<dbReference type="Gene3D" id="3.30.70.270">
    <property type="match status" value="1"/>
</dbReference>
<accession>A0A2N4UJ68</accession>
<dbReference type="SMART" id="SM00267">
    <property type="entry name" value="GGDEF"/>
    <property type="match status" value="1"/>
</dbReference>
<dbReference type="AlphaFoldDB" id="A0A2N4UJ68"/>
<gene>
    <name evidence="3" type="ORF">CR155_04505</name>
</gene>
<dbReference type="InterPro" id="IPR000014">
    <property type="entry name" value="PAS"/>
</dbReference>
<dbReference type="FunFam" id="3.30.70.270:FF:000001">
    <property type="entry name" value="Diguanylate cyclase domain protein"/>
    <property type="match status" value="1"/>
</dbReference>
<dbReference type="SMART" id="SM00065">
    <property type="entry name" value="GAF"/>
    <property type="match status" value="1"/>
</dbReference>
<proteinExistence type="predicted"/>
<evidence type="ECO:0000313" key="3">
    <source>
        <dbReference type="EMBL" id="PLC55061.1"/>
    </source>
</evidence>
<dbReference type="PANTHER" id="PTHR44757">
    <property type="entry name" value="DIGUANYLATE CYCLASE DGCP"/>
    <property type="match status" value="1"/>
</dbReference>
<reference evidence="3 4" key="1">
    <citation type="submission" date="2017-10" db="EMBL/GenBank/DDBJ databases">
        <title>Two draft genome sequences of Pusillimonas sp. strains isolated from a nitrate- and radionuclide-contaminated groundwater in Russia.</title>
        <authorList>
            <person name="Grouzdev D.S."/>
            <person name="Tourova T.P."/>
            <person name="Goeva M.A."/>
            <person name="Babich T.L."/>
            <person name="Sokolova D.S."/>
            <person name="Abdullin R."/>
            <person name="Poltaraus A.B."/>
            <person name="Toshchakov S.V."/>
            <person name="Nazina T.N."/>
        </authorList>
    </citation>
    <scope>NUCLEOTIDE SEQUENCE [LARGE SCALE GENOMIC DNA]</scope>
    <source>
        <strain evidence="3 4">JR1/69-2-13</strain>
    </source>
</reference>
<evidence type="ECO:0000259" key="1">
    <source>
        <dbReference type="PROSITE" id="PS50113"/>
    </source>
</evidence>